<dbReference type="PANTHER" id="PTHR38340">
    <property type="entry name" value="S-LAYER PROTEIN"/>
    <property type="match status" value="1"/>
</dbReference>
<dbReference type="InterPro" id="IPR018511">
    <property type="entry name" value="Hemolysin-typ_Ca-bd_CS"/>
</dbReference>
<sequence length="2273" mass="237572">MPIYIESKGIQFDGNILARHEYLVYVPIGEELNYAAWTTIGAYPTSTANTGAGSLLNAEFVDDPLSVSKDAWLTSSFDDDLGLTVEQLVAAGHGDEAAQDRRRELVFAGPEEQNVWAALQAAAVARDDIFTYKTVDLPGGDLFWGPTVNSNSFVTSILRSVSETGYDILAFETALNEPGNETWIGTGNADVMNANTVFAAGDQVYALYGGQGADYLTNASGTHDVVIVAGDDFDRDNVLGGSGDDTIVGYYNQNDLGQSDNLSGGGGDDVFIVVDPSITLTGGIPDLDADPRAAGLDFTHDGTPVGSGGLVNGGEGFDILDYRYITGPVHLLLNGSLIQNVERINLTQYESDYVEVAALESGMDVLVHGGFFGTNVFSIAESAESIFIAQEFPANRAYRLEDTGGSGRMVLQNFEVYELTDFDDEASYHLIDEMGQDVRNIRLSSYSAEGDDTIVGSAAHDDLHGGIGNDTIDGGDGADYLYDNGASEHFREGEDFDAYLNKLLAYDTDGDDMIQGGAGSDVFLHSGGTDVFEGGAGHDTYLAIGEVHGSYDQQDNLTIVLSEDASDSDTWFGNDLIIGDGRGVDLVRFEGINSSDVTISYQYEEIFLGSQVVDFDPFFWWTFDFEPQTVDHYQTVGSYEIRVNATGSSIVVENVIGYHTRGDNPSGLVQIEASMAVPFTVQFDDGYMSWPDNVLDAANANYTFENSELGQDAFAARGALQEERAVPETQIDGDETDEELYGYNSSDRFNGGGGDDRIYAGGGDDEIAGGTGGDTIDGGAGNDTASYAGATERVGIRLRDTSFQSGEASGDVLINIENLRGSDHNDYLGGDDQRNFIYGGAGNDRIYGFGGIDELHGEDGDDELTTSYWHDDRLYGGAGNDELNGSSGDDFLYGGAGDDRLIAGFQANIFGDLTPGNDLFDGGEGNDTAEFWWSDNLVVDLGAGQAIYQSLGETITLISIENAIGSRSDDLLVGSDADNLLVGDGGDDTLVGGLGNDTLVGDTESGYSDNVETNHLYGGVGIDTARISGDSTSAGYAFVEGGIAITTGNTVDTIYDDVEFVQFNDVTLTYAQIAGPLITEFAVIDDFIRVAEAATGPIDLIANDLEYQGDPISLVSIEGQAVTPGLVVRLASGATLTVEADGSLTLDQGGAYAWLDAGESASETVAYSATDASGVIKAGTATLIIDGTDTASDQIDLDRNAYVTETNAQAADALRIGNFDVARTILIVDEKYIDPNDVPAGVTVAAINGDTFVTFGGDDAVILNDVDLETWQHAAGQQTLGSAAGETINGSDGVDVIQAGAGNDTVNAGAGDDVVVGGAGDDRLEFSDGDNIALGGAGEDRIIGNGYAANLFYGGADDDTLYGAERGDTLHGGSGDDVLFGRDGDDMLYGGAGDDDFYGGDGIDFFDGGDGYDRLELQNEYPTSSSPGLIVDMSKGYFAWKDNSYGIERFENIEYVVGGNGDDLMLGNDQDNRLDGVTGDDISYGGAGNDTLTDGYGNNEFYGEAGDDYIYSSSTGNDLYDGGDGDDILVTRGGQDTFLGGAGNDTVRIGFNMAATVFDFVSEEMRFSTLTLTMRGVENAEGSRNNDTFLGDGAGNSFLGDDGNDLLQGNGGNDTLNGEDGDDIHEGGAGDDILIGNLGLDSFDGGDGVDTLDFSYLTQAATFDLIAGTVNFSAGGLETAINIENVIGGSGGDQITGSAADNALEGRGGDDTYTTGEGRDLIRVGTGGGADVVTDFDIDADQVEIDGALVDPNQTSVGVAISQSGSDVLIAFGTGDSLTLTGVDLAAWQAAGPDGIVSGTNGDDLINAAYMDADGDSINDTGQAIEGLSGDDRIHDGAGDDTVSGGAGRDRFFAGDGADSYDGGAGNRDEVYFTRSSVGLTVDMSDTANNTGIAAGDSYASIERLQGSNHDDILVSGGATITLNGRSGDDDFTDDAGKDNFRGGNGADTYRFVAGDGARDRVFDFQIGADHIDISAWGAIDFNDLSITEATNSSGSLLGRLVVRFGSESLRLDGLETADIPGLDAAHFTLAPNSGDGIVSGTAGNDTINGSYFDADGDYINAQGQVIQGLDGDDRIYDGAGNDTIEGGAGRDRFFAGDGADSYDGGAGNNDEVFYHLSSSALTVDAANTANSTGIAAGDTYVSVERLQGTNFDDILLSGGSVKVLNGRAGDDQFTDDAGKDFFRGGSGADTFRFIAGDNRQDRIYDFELGTDLIDLSGWGATTVADLTISERVNGSGVAQGDLIIDYGSESLRVDGFNAAQIASFDENQFVFV</sequence>
<gene>
    <name evidence="4" type="ORF">QO231_11855</name>
</gene>
<evidence type="ECO:0000256" key="3">
    <source>
        <dbReference type="SAM" id="MobiDB-lite"/>
    </source>
</evidence>
<organism evidence="4 5">
    <name type="scientific">Sedimentitalea todarodis</name>
    <dbReference type="NCBI Taxonomy" id="1631240"/>
    <lineage>
        <taxon>Bacteria</taxon>
        <taxon>Pseudomonadati</taxon>
        <taxon>Pseudomonadota</taxon>
        <taxon>Alphaproteobacteria</taxon>
        <taxon>Rhodobacterales</taxon>
        <taxon>Paracoccaceae</taxon>
        <taxon>Sedimentitalea</taxon>
    </lineage>
</organism>
<protein>
    <submittedName>
        <fullName evidence="4">Uncharacterized protein</fullName>
    </submittedName>
</protein>
<dbReference type="PROSITE" id="PS00330">
    <property type="entry name" value="HEMOLYSIN_CALCIUM"/>
    <property type="match status" value="6"/>
</dbReference>
<name>A0ABU3VEM9_9RHOB</name>
<evidence type="ECO:0000256" key="2">
    <source>
        <dbReference type="ARBA" id="ARBA00022525"/>
    </source>
</evidence>
<dbReference type="InterPro" id="IPR011049">
    <property type="entry name" value="Serralysin-like_metalloprot_C"/>
</dbReference>
<dbReference type="InterPro" id="IPR001343">
    <property type="entry name" value="Hemolysn_Ca-bd"/>
</dbReference>
<dbReference type="Pfam" id="PF17963">
    <property type="entry name" value="Big_9"/>
    <property type="match status" value="1"/>
</dbReference>
<evidence type="ECO:0000313" key="4">
    <source>
        <dbReference type="EMBL" id="MDU9004543.1"/>
    </source>
</evidence>
<dbReference type="RefSeq" id="WP_316776347.1">
    <property type="nucleotide sequence ID" value="NZ_JASMWN010000008.1"/>
</dbReference>
<dbReference type="Pfam" id="PF00353">
    <property type="entry name" value="HemolysinCabind"/>
    <property type="match status" value="20"/>
</dbReference>
<evidence type="ECO:0000313" key="5">
    <source>
        <dbReference type="Proteomes" id="UP001255416"/>
    </source>
</evidence>
<reference evidence="5" key="1">
    <citation type="submission" date="2023-05" db="EMBL/GenBank/DDBJ databases">
        <title>Sedimentitalea sp. nov. JM2-8.</title>
        <authorList>
            <person name="Huang J."/>
        </authorList>
    </citation>
    <scope>NUCLEOTIDE SEQUENCE [LARGE SCALE GENOMIC DNA]</scope>
    <source>
        <strain evidence="5">KHS03</strain>
    </source>
</reference>
<feature type="region of interest" description="Disordered" evidence="3">
    <location>
        <begin position="1829"/>
        <end position="1848"/>
    </location>
</feature>
<dbReference type="PANTHER" id="PTHR38340:SF1">
    <property type="entry name" value="S-LAYER PROTEIN"/>
    <property type="match status" value="1"/>
</dbReference>
<dbReference type="SUPFAM" id="SSF51120">
    <property type="entry name" value="beta-Roll"/>
    <property type="match status" value="12"/>
</dbReference>
<dbReference type="InterPro" id="IPR050557">
    <property type="entry name" value="RTX_toxin/Mannuronan_C5-epim"/>
</dbReference>
<keyword evidence="5" id="KW-1185">Reference proteome</keyword>
<dbReference type="EMBL" id="JASMWN010000008">
    <property type="protein sequence ID" value="MDU9004543.1"/>
    <property type="molecule type" value="Genomic_DNA"/>
</dbReference>
<dbReference type="Proteomes" id="UP001255416">
    <property type="component" value="Unassembled WGS sequence"/>
</dbReference>
<comment type="subcellular location">
    <subcellularLocation>
        <location evidence="1">Secreted</location>
    </subcellularLocation>
</comment>
<evidence type="ECO:0000256" key="1">
    <source>
        <dbReference type="ARBA" id="ARBA00004613"/>
    </source>
</evidence>
<accession>A0ABU3VEM9</accession>
<dbReference type="PRINTS" id="PR00313">
    <property type="entry name" value="CABNDNGRPT"/>
</dbReference>
<proteinExistence type="predicted"/>
<keyword evidence="2" id="KW-0964">Secreted</keyword>
<dbReference type="Gene3D" id="2.150.10.10">
    <property type="entry name" value="Serralysin-like metalloprotease, C-terminal"/>
    <property type="match status" value="13"/>
</dbReference>
<comment type="caution">
    <text evidence="4">The sequence shown here is derived from an EMBL/GenBank/DDBJ whole genome shotgun (WGS) entry which is preliminary data.</text>
</comment>